<dbReference type="AlphaFoldDB" id="A0ABF7QNJ2"/>
<organism evidence="1 2">
    <name type="scientific">Rhizobium leguminosarum bv. trifolii (strain WSM2304)</name>
    <dbReference type="NCBI Taxonomy" id="395492"/>
    <lineage>
        <taxon>Bacteria</taxon>
        <taxon>Pseudomonadati</taxon>
        <taxon>Pseudomonadota</taxon>
        <taxon>Alphaproteobacteria</taxon>
        <taxon>Hyphomicrobiales</taxon>
        <taxon>Rhizobiaceae</taxon>
        <taxon>Rhizobium/Agrobacterium group</taxon>
        <taxon>Rhizobium</taxon>
    </lineage>
</organism>
<dbReference type="EMBL" id="CP001191">
    <property type="protein sequence ID" value="ACI55728.1"/>
    <property type="molecule type" value="Genomic_DNA"/>
</dbReference>
<accession>A0ABF7QNJ2</accession>
<dbReference type="KEGG" id="rlt:Rleg2_2454"/>
<gene>
    <name evidence="1" type="ordered locus">Rleg2_2454</name>
</gene>
<dbReference type="Proteomes" id="UP000008330">
    <property type="component" value="Chromosome"/>
</dbReference>
<evidence type="ECO:0000313" key="2">
    <source>
        <dbReference type="Proteomes" id="UP000008330"/>
    </source>
</evidence>
<dbReference type="RefSeq" id="WP_012558252.1">
    <property type="nucleotide sequence ID" value="NC_011369.1"/>
</dbReference>
<sequence>MITAPHIRSRAELTSMMIDFTANGGEVRKFGRGFTSDWIYLRDVFKGFGYELKTVRQFYIVHKIGSKGRPKRLTRVQAIREIDRVLVANGMQPFMITKHEFLEARP</sequence>
<keyword evidence="2" id="KW-1185">Reference proteome</keyword>
<proteinExistence type="predicted"/>
<evidence type="ECO:0000313" key="1">
    <source>
        <dbReference type="EMBL" id="ACI55728.1"/>
    </source>
</evidence>
<name>A0ABF7QNJ2_RHILW</name>
<protein>
    <submittedName>
        <fullName evidence="1">Uncharacterized protein</fullName>
    </submittedName>
</protein>
<reference evidence="1 2" key="1">
    <citation type="journal article" date="2010" name="Stand. Genomic Sci.">
        <title>Complete genome sequence of Rhizobium leguminosarum bv trifolii strain WSM2304, an effective microsymbiont of the South American clover Trifolium polymorphum.</title>
        <authorList>
            <person name="Reeve W."/>
            <person name="O'Hara G."/>
            <person name="Chain P."/>
            <person name="Ardley J."/>
            <person name="Brau L."/>
            <person name="Nandesena K."/>
            <person name="Tiwari R."/>
            <person name="Malfatti S."/>
            <person name="Kiss H."/>
            <person name="Lapidus A."/>
            <person name="Copeland A."/>
            <person name="Nolan M."/>
            <person name="Land M."/>
            <person name="Ivanova N."/>
            <person name="Mavromatis K."/>
            <person name="Markowitz V."/>
            <person name="Kyrpides N."/>
            <person name="Melino V."/>
            <person name="Denton M."/>
            <person name="Yates R."/>
            <person name="Howieson J."/>
        </authorList>
    </citation>
    <scope>NUCLEOTIDE SEQUENCE [LARGE SCALE GENOMIC DNA]</scope>
    <source>
        <strain evidence="1 2">WSM2304</strain>
    </source>
</reference>